<evidence type="ECO:0000313" key="2">
    <source>
        <dbReference type="Proteomes" id="UP000537141"/>
    </source>
</evidence>
<organism evidence="1 2">
    <name type="scientific">Thalassotalea piscium</name>
    <dbReference type="NCBI Taxonomy" id="1230533"/>
    <lineage>
        <taxon>Bacteria</taxon>
        <taxon>Pseudomonadati</taxon>
        <taxon>Pseudomonadota</taxon>
        <taxon>Gammaproteobacteria</taxon>
        <taxon>Alteromonadales</taxon>
        <taxon>Colwelliaceae</taxon>
        <taxon>Thalassotalea</taxon>
    </lineage>
</organism>
<dbReference type="AlphaFoldDB" id="A0A7X0NJQ1"/>
<dbReference type="Proteomes" id="UP000537141">
    <property type="component" value="Unassembled WGS sequence"/>
</dbReference>
<evidence type="ECO:0000313" key="1">
    <source>
        <dbReference type="EMBL" id="MBB6544643.1"/>
    </source>
</evidence>
<comment type="caution">
    <text evidence="1">The sequence shown here is derived from an EMBL/GenBank/DDBJ whole genome shotgun (WGS) entry which is preliminary data.</text>
</comment>
<reference evidence="1 2" key="1">
    <citation type="submission" date="2020-08" db="EMBL/GenBank/DDBJ databases">
        <title>Genomic Encyclopedia of Type Strains, Phase IV (KMG-IV): sequencing the most valuable type-strain genomes for metagenomic binning, comparative biology and taxonomic classification.</title>
        <authorList>
            <person name="Goeker M."/>
        </authorList>
    </citation>
    <scope>NUCLEOTIDE SEQUENCE [LARGE SCALE GENOMIC DNA]</scope>
    <source>
        <strain evidence="1 2">DSM 26287</strain>
    </source>
</reference>
<evidence type="ECO:0008006" key="3">
    <source>
        <dbReference type="Google" id="ProtNLM"/>
    </source>
</evidence>
<proteinExistence type="predicted"/>
<accession>A0A7X0NJQ1</accession>
<dbReference type="RefSeq" id="WP_184425940.1">
    <property type="nucleotide sequence ID" value="NZ_AP027362.1"/>
</dbReference>
<name>A0A7X0NJQ1_9GAMM</name>
<keyword evidence="2" id="KW-1185">Reference proteome</keyword>
<protein>
    <recommendedName>
        <fullName evidence="3">STAS/SEC14 domain-containing protein</fullName>
    </recommendedName>
</protein>
<dbReference type="EMBL" id="JACHHU010000033">
    <property type="protein sequence ID" value="MBB6544643.1"/>
    <property type="molecule type" value="Genomic_DNA"/>
</dbReference>
<gene>
    <name evidence="1" type="ORF">HNQ55_003176</name>
</gene>
<sequence length="136" mass="15995">MKLAEYDQYTIEHSENMLIVDAKGNFDIKVTQQYVQDMYNACELFNNNPWGLLATFYGNRVFTPDAEIALMELTKYRIKRGMIANASVILDSNTGDIQQLQLRRIYQSHKLTFHMFSDIENARKWLDSFISDKKKR</sequence>